<name>A0A1X7LBH0_9SPHI</name>
<evidence type="ECO:0000313" key="2">
    <source>
        <dbReference type="Proteomes" id="UP000192980"/>
    </source>
</evidence>
<proteinExistence type="predicted"/>
<protein>
    <submittedName>
        <fullName evidence="1">Uncharacterized protein</fullName>
    </submittedName>
</protein>
<reference evidence="1 2" key="1">
    <citation type="submission" date="2017-04" db="EMBL/GenBank/DDBJ databases">
        <authorList>
            <person name="Afonso C.L."/>
            <person name="Miller P.J."/>
            <person name="Scott M.A."/>
            <person name="Spackman E."/>
            <person name="Goraichik I."/>
            <person name="Dimitrov K.M."/>
            <person name="Suarez D.L."/>
            <person name="Swayne D.E."/>
        </authorList>
    </citation>
    <scope>NUCLEOTIDE SEQUENCE [LARGE SCALE GENOMIC DNA]</scope>
    <source>
        <strain evidence="1 2">DSM 22418</strain>
    </source>
</reference>
<evidence type="ECO:0000313" key="1">
    <source>
        <dbReference type="EMBL" id="SMG51218.1"/>
    </source>
</evidence>
<dbReference type="Pfam" id="PF16132">
    <property type="entry name" value="DUF4843"/>
    <property type="match status" value="1"/>
</dbReference>
<dbReference type="OrthoDB" id="1096291at2"/>
<dbReference type="EMBL" id="FXAU01000009">
    <property type="protein sequence ID" value="SMG51218.1"/>
    <property type="molecule type" value="Genomic_DNA"/>
</dbReference>
<dbReference type="Proteomes" id="UP000192980">
    <property type="component" value="Unassembled WGS sequence"/>
</dbReference>
<dbReference type="InterPro" id="IPR032299">
    <property type="entry name" value="DUF4843"/>
</dbReference>
<keyword evidence="2" id="KW-1185">Reference proteome</keyword>
<dbReference type="STRING" id="561061.SAMN05660862_3829"/>
<organism evidence="1 2">
    <name type="scientific">Sphingobacterium psychroaquaticum</name>
    <dbReference type="NCBI Taxonomy" id="561061"/>
    <lineage>
        <taxon>Bacteria</taxon>
        <taxon>Pseudomonadati</taxon>
        <taxon>Bacteroidota</taxon>
        <taxon>Sphingobacteriia</taxon>
        <taxon>Sphingobacteriales</taxon>
        <taxon>Sphingobacteriaceae</taxon>
        <taxon>Sphingobacterium</taxon>
    </lineage>
</organism>
<accession>A0A1X7LBH0</accession>
<sequence length="256" mass="29752">MKRRYILIVLSFFVALVYFSSCDQSIDNLYTEKARIQFKYFKEDTGSNRVITRTYFDRTTFSFGMAADAVVKDTARVVVEYLGSASDKDRTYTVRIGADSTTAVEGVHFEPFSATQTFRAGRHKDTLKIVVLRSNLSTSFTNPENRRIALDMETSSDFNLGMKNGTRTYLYINNYLSEPVWWKDPLRSNLRFYHPKKWKILISFNPKFADPLRCIFDFNNEGRAYFDGLSRYLNGVPTFDEETGGRIYMDRIEVQN</sequence>
<dbReference type="RefSeq" id="WP_085474510.1">
    <property type="nucleotide sequence ID" value="NZ_CP038029.1"/>
</dbReference>
<gene>
    <name evidence="1" type="ORF">SAMN05660862_3829</name>
</gene>
<dbReference type="AlphaFoldDB" id="A0A1X7LBH0"/>